<evidence type="ECO:0000313" key="3">
    <source>
        <dbReference type="Proteomes" id="UP001627408"/>
    </source>
</evidence>
<name>A0ABW8V0C2_9RHOB</name>
<accession>A0ABW8V0C2</accession>
<evidence type="ECO:0000256" key="1">
    <source>
        <dbReference type="SAM" id="Phobius"/>
    </source>
</evidence>
<feature type="transmembrane region" description="Helical" evidence="1">
    <location>
        <begin position="84"/>
        <end position="105"/>
    </location>
</feature>
<dbReference type="Proteomes" id="UP001627408">
    <property type="component" value="Unassembled WGS sequence"/>
</dbReference>
<comment type="caution">
    <text evidence="2">The sequence shown here is derived from an EMBL/GenBank/DDBJ whole genome shotgun (WGS) entry which is preliminary data.</text>
</comment>
<keyword evidence="1" id="KW-1133">Transmembrane helix</keyword>
<feature type="transmembrane region" description="Helical" evidence="1">
    <location>
        <begin position="47"/>
        <end position="72"/>
    </location>
</feature>
<sequence length="147" mass="15811">MKAGQSTFDERVARINSGRTMNASDVVVRGRGLVNKSGKKRIFHLDMLAAGGLAGGTAGILFAMNVGLLFMVTLNTTTLYELIMADYLTAAFIAGVAIAPIGFVMSQIFARSNPRAWQFWIGYVAGVIGANYTDIETYYYILTAAPA</sequence>
<evidence type="ECO:0000313" key="2">
    <source>
        <dbReference type="EMBL" id="MFL4471354.1"/>
    </source>
</evidence>
<dbReference type="EMBL" id="JBHDIY010000002">
    <property type="protein sequence ID" value="MFL4471354.1"/>
    <property type="molecule type" value="Genomic_DNA"/>
</dbReference>
<dbReference type="RefSeq" id="WP_407593193.1">
    <property type="nucleotide sequence ID" value="NZ_JBHDIY010000002.1"/>
</dbReference>
<gene>
    <name evidence="2" type="ORF">ACERZ8_16265</name>
</gene>
<keyword evidence="1" id="KW-0812">Transmembrane</keyword>
<protein>
    <submittedName>
        <fullName evidence="2">Uncharacterized protein</fullName>
    </submittedName>
</protein>
<reference evidence="2 3" key="1">
    <citation type="submission" date="2024-08" db="EMBL/GenBank/DDBJ databases">
        <title>Tateyamaria sp. nov., isolated from marine algae.</title>
        <authorList>
            <person name="Choi B.J."/>
            <person name="Kim J.M."/>
            <person name="Lee J.K."/>
            <person name="Choi D.G."/>
            <person name="Bayburt H."/>
            <person name="Baek J.H."/>
            <person name="Han D.M."/>
            <person name="Jeon C.O."/>
        </authorList>
    </citation>
    <scope>NUCLEOTIDE SEQUENCE [LARGE SCALE GENOMIC DNA]</scope>
    <source>
        <strain evidence="2 3">KMU-156</strain>
    </source>
</reference>
<proteinExistence type="predicted"/>
<organism evidence="2 3">
    <name type="scientific">Tateyamaria armeniaca</name>
    <dbReference type="NCBI Taxonomy" id="2518930"/>
    <lineage>
        <taxon>Bacteria</taxon>
        <taxon>Pseudomonadati</taxon>
        <taxon>Pseudomonadota</taxon>
        <taxon>Alphaproteobacteria</taxon>
        <taxon>Rhodobacterales</taxon>
        <taxon>Roseobacteraceae</taxon>
        <taxon>Tateyamaria</taxon>
    </lineage>
</organism>
<keyword evidence="1" id="KW-0472">Membrane</keyword>
<keyword evidence="3" id="KW-1185">Reference proteome</keyword>